<evidence type="ECO:0000256" key="7">
    <source>
        <dbReference type="ARBA" id="ARBA00022694"/>
    </source>
</evidence>
<dbReference type="GO" id="GO:0005634">
    <property type="term" value="C:nucleus"/>
    <property type="evidence" value="ECO:0007669"/>
    <property type="project" value="UniProtKB-SubCell"/>
</dbReference>
<dbReference type="GO" id="GO:0031515">
    <property type="term" value="C:tRNA (m1A) methyltransferase complex"/>
    <property type="evidence" value="ECO:0007669"/>
    <property type="project" value="InterPro"/>
</dbReference>
<name>A0A6J3M867_9PEZI</name>
<dbReference type="Pfam" id="PF08704">
    <property type="entry name" value="GCD14"/>
    <property type="match status" value="1"/>
</dbReference>
<evidence type="ECO:0000256" key="3">
    <source>
        <dbReference type="ARBA" id="ARBA00015963"/>
    </source>
</evidence>
<evidence type="ECO:0000256" key="5">
    <source>
        <dbReference type="ARBA" id="ARBA00022679"/>
    </source>
</evidence>
<feature type="compositionally biased region" description="Polar residues" evidence="10">
    <location>
        <begin position="84"/>
        <end position="106"/>
    </location>
</feature>
<evidence type="ECO:0000256" key="9">
    <source>
        <dbReference type="ARBA" id="ARBA00033309"/>
    </source>
</evidence>
<reference evidence="13" key="1">
    <citation type="submission" date="2020-01" db="EMBL/GenBank/DDBJ databases">
        <authorList>
            <consortium name="DOE Joint Genome Institute"/>
            <person name="Haridas S."/>
            <person name="Albert R."/>
            <person name="Binder M."/>
            <person name="Bloem J."/>
            <person name="Labutti K."/>
            <person name="Salamov A."/>
            <person name="Andreopoulos B."/>
            <person name="Baker S.E."/>
            <person name="Barry K."/>
            <person name="Bills G."/>
            <person name="Bluhm B.H."/>
            <person name="Cannon C."/>
            <person name="Castanera R."/>
            <person name="Culley D.E."/>
            <person name="Daum C."/>
            <person name="Ezra D."/>
            <person name="Gonzalez J.B."/>
            <person name="Henrissat B."/>
            <person name="Kuo A."/>
            <person name="Liang C."/>
            <person name="Lipzen A."/>
            <person name="Lutzoni F."/>
            <person name="Magnuson J."/>
            <person name="Mondo S."/>
            <person name="Nolan M."/>
            <person name="Ohm R."/>
            <person name="Pangilinan J."/>
            <person name="Park H.-J."/>
            <person name="Ramirez L."/>
            <person name="Alfaro M."/>
            <person name="Sun H."/>
            <person name="Tritt A."/>
            <person name="Yoshinaga Y."/>
            <person name="Zwiers L.-H."/>
            <person name="Turgeon B.G."/>
            <person name="Goodwin S.B."/>
            <person name="Spatafora J.W."/>
            <person name="Crous P.W."/>
            <person name="Grigoriev I.V."/>
        </authorList>
    </citation>
    <scope>NUCLEOTIDE SEQUENCE</scope>
    <source>
        <strain evidence="13">CBS 342.82</strain>
    </source>
</reference>
<keyword evidence="7" id="KW-0819">tRNA processing</keyword>
<dbReference type="GeneID" id="54362247"/>
<evidence type="ECO:0000313" key="12">
    <source>
        <dbReference type="Proteomes" id="UP000504637"/>
    </source>
</evidence>
<reference evidence="13" key="3">
    <citation type="submission" date="2025-08" db="UniProtKB">
        <authorList>
            <consortium name="RefSeq"/>
        </authorList>
    </citation>
    <scope>IDENTIFICATION</scope>
    <source>
        <strain evidence="13">CBS 342.82</strain>
    </source>
</reference>
<dbReference type="InterPro" id="IPR014816">
    <property type="entry name" value="tRNA_MeTrfase_Gcd14"/>
</dbReference>
<evidence type="ECO:0000256" key="8">
    <source>
        <dbReference type="ARBA" id="ARBA00023242"/>
    </source>
</evidence>
<dbReference type="Gene3D" id="3.40.50.150">
    <property type="entry name" value="Vaccinia Virus protein VP39"/>
    <property type="match status" value="1"/>
</dbReference>
<dbReference type="GO" id="GO:0030488">
    <property type="term" value="P:tRNA methylation"/>
    <property type="evidence" value="ECO:0007669"/>
    <property type="project" value="InterPro"/>
</dbReference>
<protein>
    <recommendedName>
        <fullName evidence="3">tRNA (adenine(58)-N(1))-methyltransferase catalytic subunit TRM61</fullName>
        <ecNumber evidence="2">2.1.1.220</ecNumber>
    </recommendedName>
    <alternativeName>
        <fullName evidence="9">tRNA(m1A58)-methyltransferase subunit TRM61</fullName>
    </alternativeName>
</protein>
<feature type="compositionally biased region" description="Polar residues" evidence="10">
    <location>
        <begin position="424"/>
        <end position="435"/>
    </location>
</feature>
<dbReference type="InterPro" id="IPR049470">
    <property type="entry name" value="TRM61_C"/>
</dbReference>
<dbReference type="InterPro" id="IPR029063">
    <property type="entry name" value="SAM-dependent_MTases_sf"/>
</dbReference>
<organism evidence="13">
    <name type="scientific">Dissoconium aciculare CBS 342.82</name>
    <dbReference type="NCBI Taxonomy" id="1314786"/>
    <lineage>
        <taxon>Eukaryota</taxon>
        <taxon>Fungi</taxon>
        <taxon>Dikarya</taxon>
        <taxon>Ascomycota</taxon>
        <taxon>Pezizomycotina</taxon>
        <taxon>Dothideomycetes</taxon>
        <taxon>Dothideomycetidae</taxon>
        <taxon>Mycosphaerellales</taxon>
        <taxon>Dissoconiaceae</taxon>
        <taxon>Dissoconium</taxon>
    </lineage>
</organism>
<feature type="compositionally biased region" description="Basic and acidic residues" evidence="10">
    <location>
        <begin position="113"/>
        <end position="124"/>
    </location>
</feature>
<keyword evidence="8" id="KW-0539">Nucleus</keyword>
<dbReference type="AlphaFoldDB" id="A0A6J3M867"/>
<feature type="region of interest" description="Disordered" evidence="10">
    <location>
        <begin position="399"/>
        <end position="454"/>
    </location>
</feature>
<evidence type="ECO:0000256" key="10">
    <source>
        <dbReference type="SAM" id="MobiDB-lite"/>
    </source>
</evidence>
<reference evidence="13" key="2">
    <citation type="submission" date="2020-04" db="EMBL/GenBank/DDBJ databases">
        <authorList>
            <consortium name="NCBI Genome Project"/>
        </authorList>
    </citation>
    <scope>NUCLEOTIDE SEQUENCE</scope>
    <source>
        <strain evidence="13">CBS 342.82</strain>
    </source>
</reference>
<keyword evidence="12" id="KW-1185">Reference proteome</keyword>
<dbReference type="GO" id="GO:0160107">
    <property type="term" value="F:tRNA (adenine(58)-N1)-methyltransferase activity"/>
    <property type="evidence" value="ECO:0007669"/>
    <property type="project" value="UniProtKB-EC"/>
</dbReference>
<evidence type="ECO:0000313" key="13">
    <source>
        <dbReference type="RefSeq" id="XP_033461221.1"/>
    </source>
</evidence>
<dbReference type="OrthoDB" id="1925287at2759"/>
<dbReference type="PANTHER" id="PTHR12133">
    <property type="entry name" value="TRNA (ADENINE(58)-N(1))-METHYLTRANSFERASE"/>
    <property type="match status" value="1"/>
</dbReference>
<feature type="domain" description="tRNA (adenine(58)-N(1))-methyltransferase catalytic subunit TRM61 C-terminal" evidence="11">
    <location>
        <begin position="160"/>
        <end position="475"/>
    </location>
</feature>
<gene>
    <name evidence="13" type="ORF">K489DRAFT_378595</name>
</gene>
<sequence>MSSSPFFHPPPTALSDSLAILYLKRDSLLPLTLRSTADDGYAEGAVTNTRFGSFPHTTLIDTPWGSQIRASKVDTGTRGRKGKQQTSSSLQSTDAVPRTTKGSNVSEAVPAEESTKKRKQDEQTRVAVDVPAKKPKTSQTQSREQGPHQSTIVPREAGSGFVHILPPTPEAWTASLDHRTQVVYTPDYSYVLQRLRVRPGDSMIEAGAGSGSFTHAAARAVFNGYPEDPSQNSGHDKKRGQIYSYEFHEPRVEILQKELIEHGLEKVVTLTHRDVCDAGFAREQTPAPGVTAIFLDLPAPWLALKHLARETPNTPLDPTQPVHICTFSPCIEQVMATVSALRRAGWLGISMVEVQNRRIDVRRERVGLKEEGLRGVNANAGSVDEAIARLREVDAKLATHHRNSREPGWSDETHATAKSDAAADQTNTPKVSSKQQRLERNKREAEERKLYKEGNVVHRTEPEVRTHTSYLVFAVLPRAWSEEDEARCVSQWGSSATASGAKKSLNQV</sequence>
<dbReference type="SUPFAM" id="SSF53335">
    <property type="entry name" value="S-adenosyl-L-methionine-dependent methyltransferases"/>
    <property type="match status" value="1"/>
</dbReference>
<comment type="subcellular location">
    <subcellularLocation>
        <location evidence="1">Nucleus</location>
    </subcellularLocation>
</comment>
<evidence type="ECO:0000256" key="2">
    <source>
        <dbReference type="ARBA" id="ARBA00012796"/>
    </source>
</evidence>
<proteinExistence type="predicted"/>
<dbReference type="EC" id="2.1.1.220" evidence="2"/>
<feature type="compositionally biased region" description="Basic and acidic residues" evidence="10">
    <location>
        <begin position="436"/>
        <end position="454"/>
    </location>
</feature>
<dbReference type="Gene3D" id="3.10.330.20">
    <property type="match status" value="1"/>
</dbReference>
<keyword evidence="5" id="KW-0808">Transferase</keyword>
<feature type="region of interest" description="Disordered" evidence="10">
    <location>
        <begin position="73"/>
        <end position="154"/>
    </location>
</feature>
<dbReference type="PROSITE" id="PS51620">
    <property type="entry name" value="SAM_TRM61"/>
    <property type="match status" value="1"/>
</dbReference>
<evidence type="ECO:0000256" key="6">
    <source>
        <dbReference type="ARBA" id="ARBA00022691"/>
    </source>
</evidence>
<feature type="compositionally biased region" description="Polar residues" evidence="10">
    <location>
        <begin position="137"/>
        <end position="152"/>
    </location>
</feature>
<keyword evidence="6" id="KW-0949">S-adenosyl-L-methionine</keyword>
<dbReference type="RefSeq" id="XP_033461221.1">
    <property type="nucleotide sequence ID" value="XM_033604447.1"/>
</dbReference>
<keyword evidence="4 13" id="KW-0489">Methyltransferase</keyword>
<dbReference type="Proteomes" id="UP000504637">
    <property type="component" value="Unplaced"/>
</dbReference>
<dbReference type="PANTHER" id="PTHR12133:SF2">
    <property type="entry name" value="TRNA (ADENINE(58)-N(1))-METHYLTRANSFERASE CATALYTIC SUBUNIT TRMT61A"/>
    <property type="match status" value="1"/>
</dbReference>
<evidence type="ECO:0000259" key="11">
    <source>
        <dbReference type="Pfam" id="PF08704"/>
    </source>
</evidence>
<evidence type="ECO:0000256" key="1">
    <source>
        <dbReference type="ARBA" id="ARBA00004123"/>
    </source>
</evidence>
<accession>A0A6J3M867</accession>
<evidence type="ECO:0000256" key="4">
    <source>
        <dbReference type="ARBA" id="ARBA00022603"/>
    </source>
</evidence>